<dbReference type="InterPro" id="IPR004027">
    <property type="entry name" value="SEC_C_motif"/>
</dbReference>
<dbReference type="InterPro" id="IPR023006">
    <property type="entry name" value="YchJ-like"/>
</dbReference>
<dbReference type="Pfam" id="PF17775">
    <property type="entry name" value="YchJ_M-like"/>
    <property type="match status" value="1"/>
</dbReference>
<dbReference type="PANTHER" id="PTHR33747">
    <property type="entry name" value="UPF0225 PROTEIN SCO1677"/>
    <property type="match status" value="1"/>
</dbReference>
<comment type="similarity">
    <text evidence="1 2">Belongs to the UPF0225 family.</text>
</comment>
<dbReference type="KEGG" id="lmb:C9I47_0279"/>
<dbReference type="PANTHER" id="PTHR33747:SF1">
    <property type="entry name" value="ADENYLATE CYCLASE-ASSOCIATED CAP C-TERMINAL DOMAIN-CONTAINING PROTEIN"/>
    <property type="match status" value="1"/>
</dbReference>
<keyword evidence="5" id="KW-1185">Reference proteome</keyword>
<dbReference type="Proteomes" id="UP000249447">
    <property type="component" value="Chromosome"/>
</dbReference>
<evidence type="ECO:0000313" key="5">
    <source>
        <dbReference type="Proteomes" id="UP000249447"/>
    </source>
</evidence>
<feature type="domain" description="YchJ-like middle NTF2-like" evidence="3">
    <location>
        <begin position="37"/>
        <end position="131"/>
    </location>
</feature>
<protein>
    <recommendedName>
        <fullName evidence="2">UPF0225 protein C9I47_0279</fullName>
    </recommendedName>
</protein>
<name>A0A2U9T4U1_9GAMM</name>
<dbReference type="SUPFAM" id="SSF103642">
    <property type="entry name" value="Sec-C motif"/>
    <property type="match status" value="1"/>
</dbReference>
<reference evidence="4 5" key="1">
    <citation type="submission" date="2018-05" db="EMBL/GenBank/DDBJ databases">
        <title>The complete genome of Lysobacter maris HZ9B, a marine bacterium antagonistic against terrestrial plant pathogens.</title>
        <authorList>
            <person name="Zhang X.-Q."/>
        </authorList>
    </citation>
    <scope>NUCLEOTIDE SEQUENCE [LARGE SCALE GENOMIC DNA]</scope>
    <source>
        <strain evidence="4 5">HZ9B</strain>
    </source>
</reference>
<evidence type="ECO:0000256" key="1">
    <source>
        <dbReference type="ARBA" id="ARBA00010839"/>
    </source>
</evidence>
<evidence type="ECO:0000256" key="2">
    <source>
        <dbReference type="HAMAP-Rule" id="MF_00612"/>
    </source>
</evidence>
<accession>A0A2U9T4U1</accession>
<sequence>MTAMRKTSPASEPCPCGSGDTYSDCCGPLHAGAAAATAEALMRSRYSAYVRGDADYLRASWHPDTRPATLALDPPGTVRWLGLDVRGHRGEGDAATVEFIARYRVGGGSATRLHEISRFRRIDGRWYYLDGTFPGGDRTG</sequence>
<dbReference type="SUPFAM" id="SSF54427">
    <property type="entry name" value="NTF2-like"/>
    <property type="match status" value="1"/>
</dbReference>
<dbReference type="Pfam" id="PF02810">
    <property type="entry name" value="SEC-C"/>
    <property type="match status" value="1"/>
</dbReference>
<proteinExistence type="inferred from homology"/>
<dbReference type="InterPro" id="IPR048469">
    <property type="entry name" value="YchJ-like_M"/>
</dbReference>
<dbReference type="HAMAP" id="MF_00612">
    <property type="entry name" value="UPF0225"/>
    <property type="match status" value="1"/>
</dbReference>
<dbReference type="EMBL" id="CP029843">
    <property type="protein sequence ID" value="AWV06004.1"/>
    <property type="molecule type" value="Genomic_DNA"/>
</dbReference>
<dbReference type="Gene3D" id="3.10.450.50">
    <property type="match status" value="1"/>
</dbReference>
<evidence type="ECO:0000313" key="4">
    <source>
        <dbReference type="EMBL" id="AWV06004.1"/>
    </source>
</evidence>
<gene>
    <name evidence="4" type="ORF">C9I47_0279</name>
</gene>
<organism evidence="4 5">
    <name type="scientific">Marilutibacter maris</name>
    <dbReference type="NCBI Taxonomy" id="1605891"/>
    <lineage>
        <taxon>Bacteria</taxon>
        <taxon>Pseudomonadati</taxon>
        <taxon>Pseudomonadota</taxon>
        <taxon>Gammaproteobacteria</taxon>
        <taxon>Lysobacterales</taxon>
        <taxon>Lysobacteraceae</taxon>
        <taxon>Marilutibacter</taxon>
    </lineage>
</organism>
<dbReference type="AlphaFoldDB" id="A0A2U9T4U1"/>
<dbReference type="InterPro" id="IPR032710">
    <property type="entry name" value="NTF2-like_dom_sf"/>
</dbReference>
<evidence type="ECO:0000259" key="3">
    <source>
        <dbReference type="Pfam" id="PF17775"/>
    </source>
</evidence>